<feature type="compositionally biased region" description="Basic and acidic residues" evidence="1">
    <location>
        <begin position="1"/>
        <end position="20"/>
    </location>
</feature>
<accession>A0ABU0T649</accession>
<evidence type="ECO:0000313" key="3">
    <source>
        <dbReference type="Proteomes" id="UP001230328"/>
    </source>
</evidence>
<reference evidence="2 3" key="1">
    <citation type="submission" date="2023-07" db="EMBL/GenBank/DDBJ databases">
        <title>Comparative genomics of wheat-associated soil bacteria to identify genetic determinants of phenazine resistance.</title>
        <authorList>
            <person name="Mouncey N."/>
        </authorList>
    </citation>
    <scope>NUCLEOTIDE SEQUENCE [LARGE SCALE GENOMIC DNA]</scope>
    <source>
        <strain evidence="2 3">V2I4</strain>
    </source>
</reference>
<sequence length="98" mass="11332">MHRRDTHIDPGKQHILDRSSPHTRAIPTRNVPAVVRRPGDARNRGLNQIRDRRHLDADAYREFCWGAGLERTDTGYGLLQTFDDDTWEEVIAVVEDVE</sequence>
<keyword evidence="3" id="KW-1185">Reference proteome</keyword>
<evidence type="ECO:0000313" key="2">
    <source>
        <dbReference type="EMBL" id="MDQ1031277.1"/>
    </source>
</evidence>
<dbReference type="EMBL" id="JAUSZI010000002">
    <property type="protein sequence ID" value="MDQ1031277.1"/>
    <property type="molecule type" value="Genomic_DNA"/>
</dbReference>
<proteinExistence type="predicted"/>
<feature type="region of interest" description="Disordered" evidence="1">
    <location>
        <begin position="1"/>
        <end position="25"/>
    </location>
</feature>
<gene>
    <name evidence="2" type="ORF">QF035_008859</name>
</gene>
<dbReference type="RefSeq" id="WP_307532065.1">
    <property type="nucleotide sequence ID" value="NZ_JAUSZI010000002.1"/>
</dbReference>
<name>A0ABU0T649_9ACTN</name>
<organism evidence="2 3">
    <name type="scientific">Streptomyces umbrinus</name>
    <dbReference type="NCBI Taxonomy" id="67370"/>
    <lineage>
        <taxon>Bacteria</taxon>
        <taxon>Bacillati</taxon>
        <taxon>Actinomycetota</taxon>
        <taxon>Actinomycetes</taxon>
        <taxon>Kitasatosporales</taxon>
        <taxon>Streptomycetaceae</taxon>
        <taxon>Streptomyces</taxon>
        <taxon>Streptomyces phaeochromogenes group</taxon>
    </lineage>
</organism>
<protein>
    <submittedName>
        <fullName evidence="2">Uncharacterized protein</fullName>
    </submittedName>
</protein>
<evidence type="ECO:0000256" key="1">
    <source>
        <dbReference type="SAM" id="MobiDB-lite"/>
    </source>
</evidence>
<dbReference type="Proteomes" id="UP001230328">
    <property type="component" value="Unassembled WGS sequence"/>
</dbReference>
<comment type="caution">
    <text evidence="2">The sequence shown here is derived from an EMBL/GenBank/DDBJ whole genome shotgun (WGS) entry which is preliminary data.</text>
</comment>